<evidence type="ECO:0000256" key="1">
    <source>
        <dbReference type="PROSITE-ProRule" id="PRU00339"/>
    </source>
</evidence>
<feature type="domain" description="Bacterial transcriptional activator" evidence="2">
    <location>
        <begin position="900"/>
        <end position="1050"/>
    </location>
</feature>
<dbReference type="Pfam" id="PF25872">
    <property type="entry name" value="HTH_77"/>
    <property type="match status" value="1"/>
</dbReference>
<dbReference type="InterPro" id="IPR058852">
    <property type="entry name" value="HTH_77"/>
</dbReference>
<dbReference type="OrthoDB" id="9812579at2"/>
<keyword evidence="4" id="KW-1185">Reference proteome</keyword>
<proteinExistence type="predicted"/>
<dbReference type="SMART" id="SM00028">
    <property type="entry name" value="TPR"/>
    <property type="match status" value="8"/>
</dbReference>
<organism evidence="3 4">
    <name type="scientific">Chloroflexus islandicus</name>
    <dbReference type="NCBI Taxonomy" id="1707952"/>
    <lineage>
        <taxon>Bacteria</taxon>
        <taxon>Bacillati</taxon>
        <taxon>Chloroflexota</taxon>
        <taxon>Chloroflexia</taxon>
        <taxon>Chloroflexales</taxon>
        <taxon>Chloroflexineae</taxon>
        <taxon>Chloroflexaceae</taxon>
        <taxon>Chloroflexus</taxon>
    </lineage>
</organism>
<dbReference type="CDD" id="cd15831">
    <property type="entry name" value="BTAD"/>
    <property type="match status" value="1"/>
</dbReference>
<accession>A0A178MK09</accession>
<dbReference type="InterPro" id="IPR019734">
    <property type="entry name" value="TPR_rpt"/>
</dbReference>
<dbReference type="SUPFAM" id="SSF48452">
    <property type="entry name" value="TPR-like"/>
    <property type="match status" value="3"/>
</dbReference>
<name>A0A178MK09_9CHLR</name>
<dbReference type="InterPro" id="IPR036388">
    <property type="entry name" value="WH-like_DNA-bd_sf"/>
</dbReference>
<dbReference type="PANTHER" id="PTHR47691">
    <property type="entry name" value="REGULATOR-RELATED"/>
    <property type="match status" value="1"/>
</dbReference>
<dbReference type="SUPFAM" id="SSF52540">
    <property type="entry name" value="P-loop containing nucleoside triphosphate hydrolases"/>
    <property type="match status" value="1"/>
</dbReference>
<dbReference type="InterPro" id="IPR011990">
    <property type="entry name" value="TPR-like_helical_dom_sf"/>
</dbReference>
<dbReference type="Gene3D" id="1.10.10.10">
    <property type="entry name" value="Winged helix-like DNA-binding domain superfamily/Winged helix DNA-binding domain"/>
    <property type="match status" value="1"/>
</dbReference>
<evidence type="ECO:0000313" key="4">
    <source>
        <dbReference type="Proteomes" id="UP000078287"/>
    </source>
</evidence>
<reference evidence="3 4" key="1">
    <citation type="submission" date="2016-04" db="EMBL/GenBank/DDBJ databases">
        <title>Chloroflexus islandicus sp. nov., a thermophilic filamentous anoxygenic phototrophic bacterium from geyser Strokkur (Iceland).</title>
        <authorList>
            <person name="Gaisin V.A."/>
            <person name="Kalashnikov A.M."/>
            <person name="Sukhacheva M.V."/>
            <person name="Grouzdev D.S."/>
            <person name="Ivanov T.M."/>
            <person name="Kuznetsov B."/>
            <person name="Gorlenko V.M."/>
        </authorList>
    </citation>
    <scope>NUCLEOTIDE SEQUENCE [LARGE SCALE GENOMIC DNA]</scope>
    <source>
        <strain evidence="4">isl-2</strain>
    </source>
</reference>
<feature type="repeat" description="TPR" evidence="1">
    <location>
        <begin position="524"/>
        <end position="557"/>
    </location>
</feature>
<dbReference type="EMBL" id="LWQS01000031">
    <property type="protein sequence ID" value="OAN48467.1"/>
    <property type="molecule type" value="Genomic_DNA"/>
</dbReference>
<dbReference type="STRING" id="1707952.A6A03_07735"/>
<dbReference type="Pfam" id="PF03704">
    <property type="entry name" value="BTAD"/>
    <property type="match status" value="1"/>
</dbReference>
<dbReference type="Gene3D" id="1.25.40.10">
    <property type="entry name" value="Tetratricopeptide repeat domain"/>
    <property type="match status" value="3"/>
</dbReference>
<sequence>MILPDNAIATPNLPPAPRLFGRQRHVHAIQALLSETRLVTITGAGGSGKSHLALHIAHSLMARFPDGVWWCELGPVADPSLAPYAVTTALGITEVTSSPITALIGRIGSLPCVLVVDGCEHLTTAIAGLVETLLRHCPGLHILATSLQPLGAAGEQLYPLPPLPPPPDDLPLSRLAAQPAVALFVARATAVAPAFRLTAENAPLIASLCRRLDGLPLAIELAAARAGLLSLAQLEHYVTESLAVLGSDSDAPRRTLTATLTWGYRLLSDAEQHLFRRLAVFPGSFTLAAAAAMAGASEPVVLETLAGLVRKSMVVVSNLPAQGVARYRLLEPVRLFARDRLDEAGEMAIMRDRHLRWVLQLVEAASDQPLGPISGAAIARLAAEYDNLRAALRWVITSQQGEAGLRLIVALFRFWFQRGPLGEARHWIGEILRLPAAAPSLLRARAAFAAGRLACRQGDDHNALVYGRESLQLAQAAGDREIEARALDLLGLVHHDVNAFVEAINYHQAALAIRRELGDAYAIAVSLNNLGLVHFDRADYDEAAACFTAALEAAAHANTSFLPAWQNLAEIALARGDHETAAAHAYRLLAQAEAAGDQFTNAMATVTLAAAAYNANDLAAAARFSAQALAALRRLDGPAWEADTLRVMGDLAVTEGDLAAAKARYTEAMAASDRANSTRGRGMILARLACLAVQQGESGLAVAHAREAVALLAPTGHLHPLIEALEALAVALAATAPRTAATLLASAQTERDRRRIPRLPPWRDLIEHIAAHVGETTPVALATAVALAMEPNRATAPSDPGPVLRACALGPIRVSINGQPVPATAWTYRKARELFFYLLDRSPATKAAIGLALWPNASPAQLRNYLHRSLHFIRHALGNMAYIRFANDAYAVNNELPLWYDVARFEQCMREVAGLGPIASLTAPQRSQAITLLSEATALWRGEFLADLDVGEWAILRREELRAAFIQALLDLGQLYLIEAQYEHAITTYQRAVAEDPYLEQAHRDVMRCLARQGKRAQALRQYRELAELLDTDLQTAPAAETTLLYERIRHGDDV</sequence>
<evidence type="ECO:0000313" key="3">
    <source>
        <dbReference type="EMBL" id="OAN48467.1"/>
    </source>
</evidence>
<keyword evidence="1" id="KW-0802">TPR repeat</keyword>
<protein>
    <recommendedName>
        <fullName evidence="2">Bacterial transcriptional activator domain-containing protein</fullName>
    </recommendedName>
</protein>
<dbReference type="AlphaFoldDB" id="A0A178MK09"/>
<dbReference type="Pfam" id="PF13424">
    <property type="entry name" value="TPR_12"/>
    <property type="match status" value="1"/>
</dbReference>
<dbReference type="PROSITE" id="PS50293">
    <property type="entry name" value="TPR_REGION"/>
    <property type="match status" value="1"/>
</dbReference>
<dbReference type="PANTHER" id="PTHR47691:SF3">
    <property type="entry name" value="HTH-TYPE TRANSCRIPTIONAL REGULATOR RV0890C-RELATED"/>
    <property type="match status" value="1"/>
</dbReference>
<dbReference type="RefSeq" id="WP_066782897.1">
    <property type="nucleotide sequence ID" value="NZ_LWQS01000031.1"/>
</dbReference>
<dbReference type="Proteomes" id="UP000078287">
    <property type="component" value="Unassembled WGS sequence"/>
</dbReference>
<dbReference type="InterPro" id="IPR027417">
    <property type="entry name" value="P-loop_NTPase"/>
</dbReference>
<evidence type="ECO:0000259" key="2">
    <source>
        <dbReference type="SMART" id="SM01043"/>
    </source>
</evidence>
<gene>
    <name evidence="3" type="ORF">A6A03_07735</name>
</gene>
<dbReference type="PROSITE" id="PS50005">
    <property type="entry name" value="TPR"/>
    <property type="match status" value="2"/>
</dbReference>
<feature type="repeat" description="TPR" evidence="1">
    <location>
        <begin position="966"/>
        <end position="999"/>
    </location>
</feature>
<comment type="caution">
    <text evidence="3">The sequence shown here is derived from an EMBL/GenBank/DDBJ whole genome shotgun (WGS) entry which is preliminary data.</text>
</comment>
<dbReference type="InterPro" id="IPR005158">
    <property type="entry name" value="BTAD"/>
</dbReference>
<dbReference type="SMART" id="SM01043">
    <property type="entry name" value="BTAD"/>
    <property type="match status" value="1"/>
</dbReference>
<dbReference type="Gene3D" id="3.40.50.300">
    <property type="entry name" value="P-loop containing nucleotide triphosphate hydrolases"/>
    <property type="match status" value="1"/>
</dbReference>